<protein>
    <submittedName>
        <fullName evidence="4">Aminomethyltransferase family protein</fullName>
    </submittedName>
</protein>
<sequence>MTASWRFSALADRHRALGSGLEDWSGMGTAWTYDKDQLEEYMAIRTKAGVMDVSGLKKVHVIGPHASHVIDRATTRSVEKIKPGRSAYASMLNDGGKFVDDCVIYRMGPHSFMVVHGSGQGHEQLTMAATGRNVSVMFDDDLHDISLQGPLAVDYLEKHVAGIRDLAYFSHIHTTLFGKPVTISRTGYTGERGYEIFCRRQDAPEIWDTIVAEGAAMGIIPTRFTTLDLLRAESYLLFFPYDNSEKYPFENEPCGDTLWELGLDFTVSPGKTGFRGAEEHYRLRGKERFKIYGVKLEGTEAAAEGAPIIKDGKEVGVVTVGFYSPLNKHNIGIARMPVDCAVPGTPLTIRNPGGDIAATAQPMPFHDPEKKRRTAKG</sequence>
<comment type="caution">
    <text evidence="4">The sequence shown here is derived from an EMBL/GenBank/DDBJ whole genome shotgun (WGS) entry which is preliminary data.</text>
</comment>
<dbReference type="InterPro" id="IPR006222">
    <property type="entry name" value="GCVT_N"/>
</dbReference>
<dbReference type="InterPro" id="IPR028896">
    <property type="entry name" value="GcvT/YgfZ/DmdA"/>
</dbReference>
<keyword evidence="5" id="KW-1185">Reference proteome</keyword>
<evidence type="ECO:0000313" key="4">
    <source>
        <dbReference type="EMBL" id="MFC3571628.1"/>
    </source>
</evidence>
<evidence type="ECO:0000313" key="5">
    <source>
        <dbReference type="Proteomes" id="UP001595596"/>
    </source>
</evidence>
<dbReference type="SUPFAM" id="SSF101790">
    <property type="entry name" value="Aminomethyltransferase beta-barrel domain"/>
    <property type="match status" value="1"/>
</dbReference>
<proteinExistence type="predicted"/>
<gene>
    <name evidence="4" type="ORF">ACFOMP_19445</name>
</gene>
<feature type="domain" description="Aminomethyltransferase C-terminal" evidence="3">
    <location>
        <begin position="291"/>
        <end position="367"/>
    </location>
</feature>
<dbReference type="SUPFAM" id="SSF103025">
    <property type="entry name" value="Folate-binding domain"/>
    <property type="match status" value="1"/>
</dbReference>
<dbReference type="Pfam" id="PF08669">
    <property type="entry name" value="GCV_T_C"/>
    <property type="match status" value="1"/>
</dbReference>
<dbReference type="RefSeq" id="WP_289894004.1">
    <property type="nucleotide sequence ID" value="NZ_JBHRXE010000066.1"/>
</dbReference>
<dbReference type="PIRSF" id="PIRSF006487">
    <property type="entry name" value="GcvT"/>
    <property type="match status" value="1"/>
</dbReference>
<dbReference type="Pfam" id="PF01571">
    <property type="entry name" value="GCV_T"/>
    <property type="match status" value="1"/>
</dbReference>
<dbReference type="EMBL" id="JBHRXE010000066">
    <property type="protein sequence ID" value="MFC3571628.1"/>
    <property type="molecule type" value="Genomic_DNA"/>
</dbReference>
<dbReference type="InterPro" id="IPR029043">
    <property type="entry name" value="GcvT/YgfZ_C"/>
</dbReference>
<dbReference type="PANTHER" id="PTHR43757">
    <property type="entry name" value="AMINOMETHYLTRANSFERASE"/>
    <property type="match status" value="1"/>
</dbReference>
<accession>A0ABV7S546</accession>
<evidence type="ECO:0000259" key="3">
    <source>
        <dbReference type="Pfam" id="PF08669"/>
    </source>
</evidence>
<feature type="domain" description="GCVT N-terminal" evidence="2">
    <location>
        <begin position="11"/>
        <end position="246"/>
    </location>
</feature>
<dbReference type="PANTHER" id="PTHR43757:SF2">
    <property type="entry name" value="AMINOMETHYLTRANSFERASE, MITOCHONDRIAL"/>
    <property type="match status" value="1"/>
</dbReference>
<name>A0ABV7S546_9RHOB</name>
<dbReference type="InterPro" id="IPR027266">
    <property type="entry name" value="TrmE/GcvT-like"/>
</dbReference>
<feature type="region of interest" description="Disordered" evidence="1">
    <location>
        <begin position="352"/>
        <end position="377"/>
    </location>
</feature>
<organism evidence="4 5">
    <name type="scientific">Paracoccus simplex</name>
    <dbReference type="NCBI Taxonomy" id="2086346"/>
    <lineage>
        <taxon>Bacteria</taxon>
        <taxon>Pseudomonadati</taxon>
        <taxon>Pseudomonadota</taxon>
        <taxon>Alphaproteobacteria</taxon>
        <taxon>Rhodobacterales</taxon>
        <taxon>Paracoccaceae</taxon>
        <taxon>Paracoccus</taxon>
    </lineage>
</organism>
<evidence type="ECO:0000259" key="2">
    <source>
        <dbReference type="Pfam" id="PF01571"/>
    </source>
</evidence>
<dbReference type="Gene3D" id="3.30.1360.120">
    <property type="entry name" value="Probable tRNA modification gtpase trme, domain 1"/>
    <property type="match status" value="1"/>
</dbReference>
<dbReference type="Proteomes" id="UP001595596">
    <property type="component" value="Unassembled WGS sequence"/>
</dbReference>
<evidence type="ECO:0000256" key="1">
    <source>
        <dbReference type="SAM" id="MobiDB-lite"/>
    </source>
</evidence>
<dbReference type="InterPro" id="IPR013977">
    <property type="entry name" value="GcvT_C"/>
</dbReference>
<reference evidence="5" key="1">
    <citation type="journal article" date="2019" name="Int. J. Syst. Evol. Microbiol.">
        <title>The Global Catalogue of Microorganisms (GCM) 10K type strain sequencing project: providing services to taxonomists for standard genome sequencing and annotation.</title>
        <authorList>
            <consortium name="The Broad Institute Genomics Platform"/>
            <consortium name="The Broad Institute Genome Sequencing Center for Infectious Disease"/>
            <person name="Wu L."/>
            <person name="Ma J."/>
        </authorList>
    </citation>
    <scope>NUCLEOTIDE SEQUENCE [LARGE SCALE GENOMIC DNA]</scope>
    <source>
        <strain evidence="5">VKM B-3226</strain>
    </source>
</reference>